<evidence type="ECO:0000256" key="2">
    <source>
        <dbReference type="ARBA" id="ARBA00022801"/>
    </source>
</evidence>
<dbReference type="AlphaFoldDB" id="E6PEA1"/>
<dbReference type="EMBL" id="CABL01000003">
    <property type="protein sequence ID" value="CBH74786.1"/>
    <property type="molecule type" value="Genomic_DNA"/>
</dbReference>
<dbReference type="Gene3D" id="3.10.129.10">
    <property type="entry name" value="Hotdog Thioesterase"/>
    <property type="match status" value="1"/>
</dbReference>
<evidence type="ECO:0000313" key="3">
    <source>
        <dbReference type="EMBL" id="CBH74786.1"/>
    </source>
</evidence>
<comment type="similarity">
    <text evidence="1">Belongs to the 4-hydroxybenzoyl-CoA thioesterase family.</text>
</comment>
<dbReference type="InterPro" id="IPR029069">
    <property type="entry name" value="HotDog_dom_sf"/>
</dbReference>
<sequence length="151" mass="17575">MSRFINTRPPGARLFRTRVRVQWADIDAAGIMYFAAYWRYIERAEMEFFRDLGFAYEKIFEEYDFWLPRVKTDAEYFGPALMDDWLELQTSIEHVGSASLRWQTVVMNERLGEAGARFTLTCACMDRVTRTSKPLAPELRAALCAALAPER</sequence>
<dbReference type="SUPFAM" id="SSF54637">
    <property type="entry name" value="Thioesterase/thiol ester dehydrase-isomerase"/>
    <property type="match status" value="1"/>
</dbReference>
<organism evidence="3">
    <name type="scientific">mine drainage metagenome</name>
    <dbReference type="NCBI Taxonomy" id="410659"/>
    <lineage>
        <taxon>unclassified sequences</taxon>
        <taxon>metagenomes</taxon>
        <taxon>ecological metagenomes</taxon>
    </lineage>
</organism>
<dbReference type="Pfam" id="PF13279">
    <property type="entry name" value="4HBT_2"/>
    <property type="match status" value="1"/>
</dbReference>
<dbReference type="PANTHER" id="PTHR31793:SF27">
    <property type="entry name" value="NOVEL THIOESTERASE SUPERFAMILY DOMAIN AND SAPOSIN A-TYPE DOMAIN CONTAINING PROTEIN (0610012H03RIK)"/>
    <property type="match status" value="1"/>
</dbReference>
<evidence type="ECO:0000256" key="1">
    <source>
        <dbReference type="ARBA" id="ARBA00005953"/>
    </source>
</evidence>
<dbReference type="InterPro" id="IPR006684">
    <property type="entry name" value="YbgC/YbaW"/>
</dbReference>
<comment type="caution">
    <text evidence="3">The sequence shown here is derived from an EMBL/GenBank/DDBJ whole genome shotgun (WGS) entry which is preliminary data.</text>
</comment>
<gene>
    <name evidence="3" type="ORF">CARN1_0417</name>
</gene>
<name>E6PEA1_9ZZZZ</name>
<reference evidence="3" key="1">
    <citation type="submission" date="2009-10" db="EMBL/GenBank/DDBJ databases">
        <title>Diversity of trophic interactions inside an arsenic-rich microbial ecosystem.</title>
        <authorList>
            <person name="Bertin P.N."/>
            <person name="Heinrich-Salmeron A."/>
            <person name="Pelletier E."/>
            <person name="Goulhen-Chollet F."/>
            <person name="Arsene-Ploetze F."/>
            <person name="Gallien S."/>
            <person name="Calteau A."/>
            <person name="Vallenet D."/>
            <person name="Casiot C."/>
            <person name="Chane-Woon-Ming B."/>
            <person name="Giloteaux L."/>
            <person name="Barakat M."/>
            <person name="Bonnefoy V."/>
            <person name="Bruneel O."/>
            <person name="Chandler M."/>
            <person name="Cleiss J."/>
            <person name="Duran R."/>
            <person name="Elbaz-Poulichet F."/>
            <person name="Fonknechten N."/>
            <person name="Lauga B."/>
            <person name="Mornico D."/>
            <person name="Ortet P."/>
            <person name="Schaeffer C."/>
            <person name="Siguier P."/>
            <person name="Alexander Thil Smith A."/>
            <person name="Van Dorsselaer A."/>
            <person name="Weissenbach J."/>
            <person name="Medigue C."/>
            <person name="Le Paslier D."/>
        </authorList>
    </citation>
    <scope>NUCLEOTIDE SEQUENCE</scope>
</reference>
<dbReference type="GO" id="GO:0047617">
    <property type="term" value="F:fatty acyl-CoA hydrolase activity"/>
    <property type="evidence" value="ECO:0007669"/>
    <property type="project" value="TreeGrafter"/>
</dbReference>
<dbReference type="NCBIfam" id="TIGR00051">
    <property type="entry name" value="YbgC/FadM family acyl-CoA thioesterase"/>
    <property type="match status" value="1"/>
</dbReference>
<dbReference type="PANTHER" id="PTHR31793">
    <property type="entry name" value="4-HYDROXYBENZOYL-COA THIOESTERASE FAMILY MEMBER"/>
    <property type="match status" value="1"/>
</dbReference>
<proteinExistence type="inferred from homology"/>
<dbReference type="InterPro" id="IPR050563">
    <property type="entry name" value="4-hydroxybenzoyl-CoA_TE"/>
</dbReference>
<dbReference type="CDD" id="cd00586">
    <property type="entry name" value="4HBT"/>
    <property type="match status" value="1"/>
</dbReference>
<protein>
    <submittedName>
        <fullName evidence="3">Putative Pol-Pal system-associated acyl-CoA thioesterase</fullName>
    </submittedName>
</protein>
<accession>E6PEA1</accession>
<dbReference type="PIRSF" id="PIRSF003230">
    <property type="entry name" value="YbgC"/>
    <property type="match status" value="1"/>
</dbReference>
<keyword evidence="2" id="KW-0378">Hydrolase</keyword>